<dbReference type="PANTHER" id="PTHR10668:SF105">
    <property type="entry name" value="DEHYDROGENASE-RELATED"/>
    <property type="match status" value="1"/>
</dbReference>
<proteinExistence type="predicted"/>
<dbReference type="SUPFAM" id="SSF51905">
    <property type="entry name" value="FAD/NAD(P)-binding domain"/>
    <property type="match status" value="1"/>
</dbReference>
<dbReference type="Proteomes" id="UP000050514">
    <property type="component" value="Unassembled WGS sequence"/>
</dbReference>
<reference evidence="1 2" key="1">
    <citation type="submission" date="2015-07" db="EMBL/GenBank/DDBJ databases">
        <title>Draft genome of Bellilinea caldifistulae DSM 17877.</title>
        <authorList>
            <person name="Hemp J."/>
            <person name="Ward L.M."/>
            <person name="Pace L.A."/>
            <person name="Fischer W.W."/>
        </authorList>
    </citation>
    <scope>NUCLEOTIDE SEQUENCE [LARGE SCALE GENOMIC DNA]</scope>
    <source>
        <strain evidence="1 2">GOMI-1</strain>
    </source>
</reference>
<protein>
    <submittedName>
        <fullName evidence="1">FAD-dependent oxidoreductase</fullName>
    </submittedName>
</protein>
<dbReference type="PANTHER" id="PTHR10668">
    <property type="entry name" value="PHYTOENE DEHYDROGENASE"/>
    <property type="match status" value="1"/>
</dbReference>
<dbReference type="EMBL" id="LGHJ01000024">
    <property type="protein sequence ID" value="KPL72306.1"/>
    <property type="molecule type" value="Genomic_DNA"/>
</dbReference>
<dbReference type="OrthoDB" id="9814556at2"/>
<evidence type="ECO:0000313" key="2">
    <source>
        <dbReference type="Proteomes" id="UP000050514"/>
    </source>
</evidence>
<dbReference type="Gene3D" id="3.50.50.60">
    <property type="entry name" value="FAD/NAD(P)-binding domain"/>
    <property type="match status" value="2"/>
</dbReference>
<dbReference type="Pfam" id="PF13450">
    <property type="entry name" value="NAD_binding_8"/>
    <property type="match status" value="1"/>
</dbReference>
<dbReference type="PRINTS" id="PR00411">
    <property type="entry name" value="PNDRDTASEI"/>
</dbReference>
<name>A0A0N8GLE9_9CHLR</name>
<dbReference type="STRING" id="360411.AC812_15830"/>
<accession>A0A0N8GLE9</accession>
<dbReference type="InterPro" id="IPR036188">
    <property type="entry name" value="FAD/NAD-bd_sf"/>
</dbReference>
<dbReference type="RefSeq" id="WP_061913398.1">
    <property type="nucleotide sequence ID" value="NZ_DF967971.1"/>
</dbReference>
<keyword evidence="2" id="KW-1185">Reference proteome</keyword>
<dbReference type="PATRIC" id="fig|360411.5.peg.1036"/>
<dbReference type="Gene3D" id="3.90.660.50">
    <property type="match status" value="1"/>
</dbReference>
<organism evidence="1 2">
    <name type="scientific">Bellilinea caldifistulae</name>
    <dbReference type="NCBI Taxonomy" id="360411"/>
    <lineage>
        <taxon>Bacteria</taxon>
        <taxon>Bacillati</taxon>
        <taxon>Chloroflexota</taxon>
        <taxon>Anaerolineae</taxon>
        <taxon>Anaerolineales</taxon>
        <taxon>Anaerolineaceae</taxon>
        <taxon>Bellilinea</taxon>
    </lineage>
</organism>
<dbReference type="AlphaFoldDB" id="A0A0N8GLE9"/>
<gene>
    <name evidence="1" type="ORF">AC812_15830</name>
</gene>
<comment type="caution">
    <text evidence="1">The sequence shown here is derived from an EMBL/GenBank/DDBJ whole genome shotgun (WGS) entry which is preliminary data.</text>
</comment>
<sequence length="483" mass="52083">MLISSKNHWDAIIVGSGPNGLAAAIHLAQNGLKVLVIEAANDVGGGLRSAELTLPGFIHDPCATVHALAVNSPFLSSLPLANYGLRWVYAPYSVAHPLNDGRALTISRSIKETAAGLGRDGNAYQRLMTPLVHSANHLLSDFLGPFPLPPRHPLAAARFAPLALLPAAWMARLAFRTPPARALFAGMAAHAILPLDLPATAAFSLVLHMLAHTSGFPLAQGGSARLAGALGEHLQRLGGEIRTGWQINHMDELPPARLILLDLTPREVLRIVGDRLPAHYRQSLSRYRYGPGIFKVDWALDAPIPWKADNARRALTIHLGGTFEEIAHAERAVWNGKSPAPPFVILVQPTPFDPHRAPPGKHIAWAYAHVPHGSREDYLAAIEDQIERFAPGFQARILARHTFTASDMQAYNPNYVGGDINSGAQTLTQLFTRPVFSLNPYRTPLKGVYLCSASTPPGGGVHGMAGYHAARAALKEFAARTKK</sequence>
<evidence type="ECO:0000313" key="1">
    <source>
        <dbReference type="EMBL" id="KPL72306.1"/>
    </source>
</evidence>